<proteinExistence type="predicted"/>
<keyword evidence="3" id="KW-1185">Reference proteome</keyword>
<comment type="caution">
    <text evidence="2">The sequence shown here is derived from an EMBL/GenBank/DDBJ whole genome shotgun (WGS) entry which is preliminary data.</text>
</comment>
<protein>
    <recommendedName>
        <fullName evidence="1">RNase H type-1 domain-containing protein</fullName>
    </recommendedName>
</protein>
<dbReference type="InterPro" id="IPR043502">
    <property type="entry name" value="DNA/RNA_pol_sf"/>
</dbReference>
<dbReference type="SUPFAM" id="SSF56672">
    <property type="entry name" value="DNA/RNA polymerases"/>
    <property type="match status" value="1"/>
</dbReference>
<dbReference type="SUPFAM" id="SSF53098">
    <property type="entry name" value="Ribonuclease H-like"/>
    <property type="match status" value="1"/>
</dbReference>
<dbReference type="GO" id="GO:0003676">
    <property type="term" value="F:nucleic acid binding"/>
    <property type="evidence" value="ECO:0007669"/>
    <property type="project" value="InterPro"/>
</dbReference>
<sequence length="292" mass="32777">MFTRRGIKATVINMRSLRSVKEVEQLVGRIMAPSCFLSRSVEKLTPIFQHLRKAECFNGFLGVEGFVSGSSSLTWLVAGKPIYVYIFVFDNIVSSIIIQEGEGEQWSFYYKIEKATLAIIITAKKLRLYFQSHPMMCRTDLSIQQILQKPDLADRMTGWAIELFDNREAPKESKEWALCIDDSSNKKGPSGVLIEQSLCFGFQASNNQAKYESILAGIRLAKELGTTGLTIKSNSQLVTIHVNGKYQARDLQLIQYLGAVKAQVGTLERFTLLHVPSQQNERADLLAKLATT</sequence>
<evidence type="ECO:0000313" key="3">
    <source>
        <dbReference type="Proteomes" id="UP000257109"/>
    </source>
</evidence>
<dbReference type="PANTHER" id="PTHR48475:SF2">
    <property type="entry name" value="RIBONUCLEASE H"/>
    <property type="match status" value="1"/>
</dbReference>
<dbReference type="OrthoDB" id="2016287at2759"/>
<gene>
    <name evidence="2" type="ORF">CR513_17591</name>
</gene>
<dbReference type="Gene3D" id="3.30.420.10">
    <property type="entry name" value="Ribonuclease H-like superfamily/Ribonuclease H"/>
    <property type="match status" value="1"/>
</dbReference>
<dbReference type="PANTHER" id="PTHR48475">
    <property type="entry name" value="RIBONUCLEASE H"/>
    <property type="match status" value="1"/>
</dbReference>
<dbReference type="EMBL" id="QJKJ01003243">
    <property type="protein sequence ID" value="RDX99368.1"/>
    <property type="molecule type" value="Genomic_DNA"/>
</dbReference>
<dbReference type="CDD" id="cd09279">
    <property type="entry name" value="RNase_HI_like"/>
    <property type="match status" value="1"/>
</dbReference>
<dbReference type="AlphaFoldDB" id="A0A371H992"/>
<organism evidence="2 3">
    <name type="scientific">Mucuna pruriens</name>
    <name type="common">Velvet bean</name>
    <name type="synonym">Dolichos pruriens</name>
    <dbReference type="NCBI Taxonomy" id="157652"/>
    <lineage>
        <taxon>Eukaryota</taxon>
        <taxon>Viridiplantae</taxon>
        <taxon>Streptophyta</taxon>
        <taxon>Embryophyta</taxon>
        <taxon>Tracheophyta</taxon>
        <taxon>Spermatophyta</taxon>
        <taxon>Magnoliopsida</taxon>
        <taxon>eudicotyledons</taxon>
        <taxon>Gunneridae</taxon>
        <taxon>Pentapetalae</taxon>
        <taxon>rosids</taxon>
        <taxon>fabids</taxon>
        <taxon>Fabales</taxon>
        <taxon>Fabaceae</taxon>
        <taxon>Papilionoideae</taxon>
        <taxon>50 kb inversion clade</taxon>
        <taxon>NPAAA clade</taxon>
        <taxon>indigoferoid/millettioid clade</taxon>
        <taxon>Phaseoleae</taxon>
        <taxon>Mucuna</taxon>
    </lineage>
</organism>
<evidence type="ECO:0000313" key="2">
    <source>
        <dbReference type="EMBL" id="RDX99368.1"/>
    </source>
</evidence>
<dbReference type="InterPro" id="IPR036397">
    <property type="entry name" value="RNaseH_sf"/>
</dbReference>
<accession>A0A371H992</accession>
<dbReference type="STRING" id="157652.A0A371H992"/>
<dbReference type="Pfam" id="PF13456">
    <property type="entry name" value="RVT_3"/>
    <property type="match status" value="1"/>
</dbReference>
<name>A0A371H992_MUCPR</name>
<dbReference type="InterPro" id="IPR002156">
    <property type="entry name" value="RNaseH_domain"/>
</dbReference>
<feature type="non-terminal residue" evidence="2">
    <location>
        <position position="1"/>
    </location>
</feature>
<dbReference type="InterPro" id="IPR012337">
    <property type="entry name" value="RNaseH-like_sf"/>
</dbReference>
<dbReference type="Proteomes" id="UP000257109">
    <property type="component" value="Unassembled WGS sequence"/>
</dbReference>
<evidence type="ECO:0000259" key="1">
    <source>
        <dbReference type="Pfam" id="PF13456"/>
    </source>
</evidence>
<dbReference type="GO" id="GO:0004523">
    <property type="term" value="F:RNA-DNA hybrid ribonuclease activity"/>
    <property type="evidence" value="ECO:0007669"/>
    <property type="project" value="InterPro"/>
</dbReference>
<reference evidence="2" key="1">
    <citation type="submission" date="2018-05" db="EMBL/GenBank/DDBJ databases">
        <title>Draft genome of Mucuna pruriens seed.</title>
        <authorList>
            <person name="Nnadi N.E."/>
            <person name="Vos R."/>
            <person name="Hasami M.H."/>
            <person name="Devisetty U.K."/>
            <person name="Aguiy J.C."/>
        </authorList>
    </citation>
    <scope>NUCLEOTIDE SEQUENCE [LARGE SCALE GENOMIC DNA]</scope>
    <source>
        <strain evidence="2">JCA_2017</strain>
    </source>
</reference>
<feature type="domain" description="RNase H type-1" evidence="1">
    <location>
        <begin position="202"/>
        <end position="290"/>
    </location>
</feature>